<organism evidence="1">
    <name type="scientific">uncultured organism</name>
    <dbReference type="NCBI Taxonomy" id="155900"/>
    <lineage>
        <taxon>unclassified sequences</taxon>
        <taxon>environmental samples</taxon>
    </lineage>
</organism>
<evidence type="ECO:0000313" key="1">
    <source>
        <dbReference type="EMBL" id="CAK32558.1"/>
    </source>
</evidence>
<evidence type="ECO:0008006" key="2">
    <source>
        <dbReference type="Google" id="ProtNLM"/>
    </source>
</evidence>
<dbReference type="EMBL" id="AM270418">
    <property type="protein sequence ID" value="CAK32558.1"/>
    <property type="molecule type" value="Genomic_DNA"/>
</dbReference>
<gene>
    <name evidence="1" type="ORF">10D02-24</name>
</gene>
<proteinExistence type="predicted"/>
<name>Q1EHY1_9ZZZZ</name>
<reference evidence="1" key="1">
    <citation type="submission" date="2006-06" db="EMBL/GenBank/DDBJ databases">
        <title>Construction and analysis of a metagenomic library from a deep-sea sediment of east Pacific nodule Province.</title>
        <authorList>
            <person name="Xu M."/>
            <person name="Xiao X."/>
            <person name="Wang F."/>
        </authorList>
    </citation>
    <scope>NUCLEOTIDE SEQUENCE</scope>
</reference>
<sequence length="141" mass="15691">MEQLERPDETLWDERRLWFEEREATCGRAGAQAPSEQACALMIDLQAAFCAGAWSAVIVLAAAIVDAQAPAGADRHADVPGVERKTLRWLRGLRNRLVHEDPGNPAITIEDHWLNRGTWARWARRAVEAALDALYPAPGRI</sequence>
<dbReference type="AlphaFoldDB" id="Q1EHY1"/>
<accession>Q1EHY1</accession>
<protein>
    <recommendedName>
        <fullName evidence="2">DUF4145 domain-containing protein</fullName>
    </recommendedName>
</protein>